<dbReference type="PROSITE" id="PS00018">
    <property type="entry name" value="EF_HAND_1"/>
    <property type="match status" value="1"/>
</dbReference>
<proteinExistence type="predicted"/>
<dbReference type="InterPro" id="IPR018247">
    <property type="entry name" value="EF_Hand_1_Ca_BS"/>
</dbReference>
<name>A0A8D0ERJ7_STROC</name>
<dbReference type="GO" id="GO:0005509">
    <property type="term" value="F:calcium ion binding"/>
    <property type="evidence" value="ECO:0007669"/>
    <property type="project" value="InterPro"/>
</dbReference>
<dbReference type="InterPro" id="IPR011992">
    <property type="entry name" value="EF-hand-dom_pair"/>
</dbReference>
<keyword evidence="1" id="KW-0479">Metal-binding</keyword>
<dbReference type="PROSITE" id="PS50222">
    <property type="entry name" value="EF_HAND_2"/>
    <property type="match status" value="1"/>
</dbReference>
<dbReference type="AlphaFoldDB" id="A0A8D0ERJ7"/>
<dbReference type="Gene3D" id="1.10.238.10">
    <property type="entry name" value="EF-hand"/>
    <property type="match status" value="2"/>
</dbReference>
<accession>A0A8D0ERJ7</accession>
<organism evidence="5 6">
    <name type="scientific">Strix occidentalis caurina</name>
    <name type="common">northern spotted owl</name>
    <dbReference type="NCBI Taxonomy" id="311401"/>
    <lineage>
        <taxon>Eukaryota</taxon>
        <taxon>Metazoa</taxon>
        <taxon>Chordata</taxon>
        <taxon>Craniata</taxon>
        <taxon>Vertebrata</taxon>
        <taxon>Euteleostomi</taxon>
        <taxon>Archelosauria</taxon>
        <taxon>Archosauria</taxon>
        <taxon>Dinosauria</taxon>
        <taxon>Saurischia</taxon>
        <taxon>Theropoda</taxon>
        <taxon>Coelurosauria</taxon>
        <taxon>Aves</taxon>
        <taxon>Neognathae</taxon>
        <taxon>Neoaves</taxon>
        <taxon>Telluraves</taxon>
        <taxon>Strigiformes</taxon>
        <taxon>Strigidae</taxon>
        <taxon>Strix</taxon>
    </lineage>
</organism>
<dbReference type="PANTHER" id="PTHR34524:SF3">
    <property type="entry name" value="CALCYPHOSIN-2"/>
    <property type="match status" value="1"/>
</dbReference>
<keyword evidence="6" id="KW-1185">Reference proteome</keyword>
<dbReference type="InterPro" id="IPR002048">
    <property type="entry name" value="EF_hand_dom"/>
</dbReference>
<reference evidence="5" key="2">
    <citation type="submission" date="2025-09" db="UniProtKB">
        <authorList>
            <consortium name="Ensembl"/>
        </authorList>
    </citation>
    <scope>IDENTIFICATION</scope>
</reference>
<dbReference type="SUPFAM" id="SSF47473">
    <property type="entry name" value="EF-hand"/>
    <property type="match status" value="1"/>
</dbReference>
<sequence>MSEFELHWKNFLLSPSPLFCFIIVDTSNLKIQYKRGVRVITGLGKYFRQVDKNRNGFLSQAAFKEALKVFHLEVPEGDLESLWLVLDDSKSDKVDYGEFTRAVFGEMNEYRKAFVRKAYMKLDFNKTGSVPMVDIRKCYCAKKHPLVLAGKATEEEIKSSFLETLGESCSNPNEVSYSEFEDYYEGLSIGIMDDDDFVNILRNPWGI</sequence>
<evidence type="ECO:0000256" key="3">
    <source>
        <dbReference type="ARBA" id="ARBA00022837"/>
    </source>
</evidence>
<evidence type="ECO:0000256" key="1">
    <source>
        <dbReference type="ARBA" id="ARBA00022723"/>
    </source>
</evidence>
<dbReference type="Proteomes" id="UP000694551">
    <property type="component" value="Unplaced"/>
</dbReference>
<reference evidence="5" key="1">
    <citation type="submission" date="2025-08" db="UniProtKB">
        <authorList>
            <consortium name="Ensembl"/>
        </authorList>
    </citation>
    <scope>IDENTIFICATION</scope>
</reference>
<keyword evidence="3" id="KW-0106">Calcium</keyword>
<evidence type="ECO:0000256" key="2">
    <source>
        <dbReference type="ARBA" id="ARBA00022737"/>
    </source>
</evidence>
<feature type="domain" description="EF-hand" evidence="4">
    <location>
        <begin position="38"/>
        <end position="73"/>
    </location>
</feature>
<evidence type="ECO:0000313" key="6">
    <source>
        <dbReference type="Proteomes" id="UP000694551"/>
    </source>
</evidence>
<protein>
    <recommendedName>
        <fullName evidence="4">EF-hand domain-containing protein</fullName>
    </recommendedName>
</protein>
<dbReference type="InterPro" id="IPR051581">
    <property type="entry name" value="Ca-bind"/>
</dbReference>
<dbReference type="PANTHER" id="PTHR34524">
    <property type="entry name" value="CALCYPHOSIN"/>
    <property type="match status" value="1"/>
</dbReference>
<keyword evidence="2" id="KW-0677">Repeat</keyword>
<evidence type="ECO:0000313" key="5">
    <source>
        <dbReference type="Ensembl" id="ENSSOCP00000005472.1"/>
    </source>
</evidence>
<evidence type="ECO:0000259" key="4">
    <source>
        <dbReference type="PROSITE" id="PS50222"/>
    </source>
</evidence>
<dbReference type="Ensembl" id="ENSSOCT00000005628.1">
    <property type="protein sequence ID" value="ENSSOCP00000005472.1"/>
    <property type="gene ID" value="ENSSOCG00000004235.1"/>
</dbReference>